<dbReference type="OrthoDB" id="9796632at2"/>
<evidence type="ECO:0000256" key="1">
    <source>
        <dbReference type="ARBA" id="ARBA00022692"/>
    </source>
</evidence>
<dbReference type="PROSITE" id="PS50850">
    <property type="entry name" value="MFS"/>
    <property type="match status" value="1"/>
</dbReference>
<feature type="transmembrane region" description="Helical" evidence="4">
    <location>
        <begin position="181"/>
        <end position="202"/>
    </location>
</feature>
<protein>
    <submittedName>
        <fullName evidence="6">MFS transporter</fullName>
    </submittedName>
</protein>
<dbReference type="PANTHER" id="PTHR11360">
    <property type="entry name" value="MONOCARBOXYLATE TRANSPORTER"/>
    <property type="match status" value="1"/>
</dbReference>
<evidence type="ECO:0000259" key="5">
    <source>
        <dbReference type="PROSITE" id="PS50850"/>
    </source>
</evidence>
<feature type="transmembrane region" description="Helical" evidence="4">
    <location>
        <begin position="387"/>
        <end position="406"/>
    </location>
</feature>
<evidence type="ECO:0000256" key="3">
    <source>
        <dbReference type="ARBA" id="ARBA00023136"/>
    </source>
</evidence>
<dbReference type="EMBL" id="VJWA01000002">
    <property type="protein sequence ID" value="TRW14446.1"/>
    <property type="molecule type" value="Genomic_DNA"/>
</dbReference>
<keyword evidence="1 4" id="KW-0812">Transmembrane</keyword>
<feature type="transmembrane region" description="Helical" evidence="4">
    <location>
        <begin position="92"/>
        <end position="111"/>
    </location>
</feature>
<accession>A0A552U896</accession>
<evidence type="ECO:0000256" key="2">
    <source>
        <dbReference type="ARBA" id="ARBA00022989"/>
    </source>
</evidence>
<feature type="transmembrane region" description="Helical" evidence="4">
    <location>
        <begin position="356"/>
        <end position="375"/>
    </location>
</feature>
<feature type="transmembrane region" description="Helical" evidence="4">
    <location>
        <begin position="262"/>
        <end position="280"/>
    </location>
</feature>
<evidence type="ECO:0000313" key="6">
    <source>
        <dbReference type="EMBL" id="TRW14446.1"/>
    </source>
</evidence>
<feature type="transmembrane region" description="Helical" evidence="4">
    <location>
        <begin position="117"/>
        <end position="137"/>
    </location>
</feature>
<dbReference type="InterPro" id="IPR020846">
    <property type="entry name" value="MFS_dom"/>
</dbReference>
<feature type="domain" description="Major facilitator superfamily (MFS) profile" evidence="5">
    <location>
        <begin position="26"/>
        <end position="410"/>
    </location>
</feature>
<organism evidence="6 7">
    <name type="scientific">Glacieibacterium frigidum</name>
    <dbReference type="NCBI Taxonomy" id="2593303"/>
    <lineage>
        <taxon>Bacteria</taxon>
        <taxon>Pseudomonadati</taxon>
        <taxon>Pseudomonadota</taxon>
        <taxon>Alphaproteobacteria</taxon>
        <taxon>Sphingomonadales</taxon>
        <taxon>Sphingosinicellaceae</taxon>
        <taxon>Glacieibacterium</taxon>
    </lineage>
</organism>
<name>A0A552U896_9SPHN</name>
<feature type="transmembrane region" description="Helical" evidence="4">
    <location>
        <begin position="292"/>
        <end position="313"/>
    </location>
</feature>
<proteinExistence type="predicted"/>
<feature type="transmembrane region" description="Helical" evidence="4">
    <location>
        <begin position="232"/>
        <end position="250"/>
    </location>
</feature>
<feature type="transmembrane region" description="Helical" evidence="4">
    <location>
        <begin position="24"/>
        <end position="42"/>
    </location>
</feature>
<dbReference type="AlphaFoldDB" id="A0A552U896"/>
<dbReference type="PANTHER" id="PTHR11360:SF290">
    <property type="entry name" value="MONOCARBOXYLATE MFS PERMEASE"/>
    <property type="match status" value="1"/>
</dbReference>
<dbReference type="InterPro" id="IPR011701">
    <property type="entry name" value="MFS"/>
</dbReference>
<sequence length="419" mass="44524">MASSIAQDTEAPADFGEFRRGWKVVLASLLGIGLGLSPMPFYTMGVFAPHLSKEFGWSIGQIMGGLAVTTITVLFAAPLVGVLATRIGVRRVALASMLLFGLAFMTMALSTSSLTQFYVTWAIIALVGAGTLPITFTRAVNHWFDRRKGLALGLSLMGTGLFAMICKPFLAIIIADHGWRAGYLALGALPLLIALPTAYLLLHDTDDHEDAAVRTTTPGGLTMREALRDWRFWLIAIALLPISFALGGPVPNLETMLSEGGIDAGSVVALTPLIGLFALIGRLVGGWLLDRFWAPAVAFVILSLPALSCWLLAGGGLDMTTAAIALSLVGFALGVEYDVVAFFVARYFGLRSYSAIYGALYVSFALGGGIGPLVFGWAHDRQGSYDAVLMGSLVVLVIASASLLLLGRYRSYAEEAIRP</sequence>
<keyword evidence="3 4" id="KW-0472">Membrane</keyword>
<dbReference type="CDD" id="cd17355">
    <property type="entry name" value="MFS_YcxA_like"/>
    <property type="match status" value="1"/>
</dbReference>
<keyword evidence="2 4" id="KW-1133">Transmembrane helix</keyword>
<feature type="transmembrane region" description="Helical" evidence="4">
    <location>
        <begin position="62"/>
        <end position="85"/>
    </location>
</feature>
<evidence type="ECO:0000256" key="4">
    <source>
        <dbReference type="SAM" id="Phobius"/>
    </source>
</evidence>
<evidence type="ECO:0000313" key="7">
    <source>
        <dbReference type="Proteomes" id="UP000317894"/>
    </source>
</evidence>
<keyword evidence="7" id="KW-1185">Reference proteome</keyword>
<gene>
    <name evidence="6" type="ORF">FMM06_12115</name>
</gene>
<dbReference type="InterPro" id="IPR050327">
    <property type="entry name" value="Proton-linked_MCT"/>
</dbReference>
<dbReference type="Proteomes" id="UP000317894">
    <property type="component" value="Unassembled WGS sequence"/>
</dbReference>
<dbReference type="RefSeq" id="WP_144237651.1">
    <property type="nucleotide sequence ID" value="NZ_VJWA01000002.1"/>
</dbReference>
<reference evidence="6 7" key="1">
    <citation type="submission" date="2019-07" db="EMBL/GenBank/DDBJ databases">
        <title>Novel species isolated from glacier.</title>
        <authorList>
            <person name="Liu Q."/>
            <person name="Xin Y.-H."/>
        </authorList>
    </citation>
    <scope>NUCLEOTIDE SEQUENCE [LARGE SCALE GENOMIC DNA]</scope>
    <source>
        <strain evidence="6 7">LB1R16</strain>
    </source>
</reference>
<feature type="transmembrane region" description="Helical" evidence="4">
    <location>
        <begin position="319"/>
        <end position="344"/>
    </location>
</feature>
<comment type="caution">
    <text evidence="6">The sequence shown here is derived from an EMBL/GenBank/DDBJ whole genome shotgun (WGS) entry which is preliminary data.</text>
</comment>
<dbReference type="SUPFAM" id="SSF103473">
    <property type="entry name" value="MFS general substrate transporter"/>
    <property type="match status" value="1"/>
</dbReference>
<feature type="transmembrane region" description="Helical" evidence="4">
    <location>
        <begin position="149"/>
        <end position="175"/>
    </location>
</feature>
<dbReference type="GO" id="GO:0022857">
    <property type="term" value="F:transmembrane transporter activity"/>
    <property type="evidence" value="ECO:0007669"/>
    <property type="project" value="InterPro"/>
</dbReference>
<dbReference type="InterPro" id="IPR036259">
    <property type="entry name" value="MFS_trans_sf"/>
</dbReference>
<dbReference type="Gene3D" id="1.20.1250.20">
    <property type="entry name" value="MFS general substrate transporter like domains"/>
    <property type="match status" value="1"/>
</dbReference>
<dbReference type="Pfam" id="PF07690">
    <property type="entry name" value="MFS_1"/>
    <property type="match status" value="1"/>
</dbReference>